<dbReference type="PANTHER" id="PTHR24237:SF14">
    <property type="entry name" value="G-PROTEIN COUPLED RECEPTORS FAMILY 1 PROFILE DOMAIN-CONTAINING PROTEIN"/>
    <property type="match status" value="1"/>
</dbReference>
<dbReference type="Pfam" id="PF00001">
    <property type="entry name" value="7tm_1"/>
    <property type="match status" value="1"/>
</dbReference>
<evidence type="ECO:0000256" key="7">
    <source>
        <dbReference type="ARBA" id="ARBA00023224"/>
    </source>
</evidence>
<dbReference type="InterPro" id="IPR000276">
    <property type="entry name" value="GPCR_Rhodpsn"/>
</dbReference>
<accession>A0A3B3S5S9</accession>
<dbReference type="STRING" id="1676925.ENSPKIP00000025520"/>
<dbReference type="Ensembl" id="ENSPKIT00000006256.1">
    <property type="protein sequence ID" value="ENSPKIP00000025520.1"/>
    <property type="gene ID" value="ENSPKIG00000008364.1"/>
</dbReference>
<feature type="transmembrane region" description="Helical" evidence="8">
    <location>
        <begin position="133"/>
        <end position="156"/>
    </location>
</feature>
<feature type="domain" description="G-protein coupled receptors family 1 profile" evidence="9">
    <location>
        <begin position="51"/>
        <end position="290"/>
    </location>
</feature>
<dbReference type="GO" id="GO:0016020">
    <property type="term" value="C:membrane"/>
    <property type="evidence" value="ECO:0007669"/>
    <property type="project" value="UniProtKB-SubCell"/>
</dbReference>
<evidence type="ECO:0000256" key="6">
    <source>
        <dbReference type="ARBA" id="ARBA00023170"/>
    </source>
</evidence>
<keyword evidence="3 8" id="KW-1133">Transmembrane helix</keyword>
<dbReference type="Gene3D" id="1.20.1070.10">
    <property type="entry name" value="Rhodopsin 7-helix transmembrane proteins"/>
    <property type="match status" value="2"/>
</dbReference>
<evidence type="ECO:0000313" key="11">
    <source>
        <dbReference type="Proteomes" id="UP000261540"/>
    </source>
</evidence>
<dbReference type="InterPro" id="IPR017452">
    <property type="entry name" value="GPCR_Rhodpsn_7TM"/>
</dbReference>
<proteinExistence type="predicted"/>
<feature type="transmembrane region" description="Helical" evidence="8">
    <location>
        <begin position="60"/>
        <end position="82"/>
    </location>
</feature>
<feature type="transmembrane region" description="Helical" evidence="8">
    <location>
        <begin position="231"/>
        <end position="253"/>
    </location>
</feature>
<dbReference type="InterPro" id="IPR047160">
    <property type="entry name" value="GP183-like"/>
</dbReference>
<dbReference type="AlphaFoldDB" id="A0A3B3S5S9"/>
<reference evidence="10" key="2">
    <citation type="submission" date="2025-09" db="UniProtKB">
        <authorList>
            <consortium name="Ensembl"/>
        </authorList>
    </citation>
    <scope>IDENTIFICATION</scope>
</reference>
<feature type="transmembrane region" description="Helical" evidence="8">
    <location>
        <begin position="177"/>
        <end position="203"/>
    </location>
</feature>
<keyword evidence="5 8" id="KW-0472">Membrane</keyword>
<evidence type="ECO:0000256" key="1">
    <source>
        <dbReference type="ARBA" id="ARBA00004141"/>
    </source>
</evidence>
<dbReference type="Proteomes" id="UP000261540">
    <property type="component" value="Unplaced"/>
</dbReference>
<evidence type="ECO:0000256" key="5">
    <source>
        <dbReference type="ARBA" id="ARBA00023136"/>
    </source>
</evidence>
<evidence type="ECO:0000256" key="3">
    <source>
        <dbReference type="ARBA" id="ARBA00022989"/>
    </source>
</evidence>
<name>A0A3B3S5S9_9TELE</name>
<feature type="transmembrane region" description="Helical" evidence="8">
    <location>
        <begin position="94"/>
        <end position="113"/>
    </location>
</feature>
<dbReference type="GO" id="GO:0004930">
    <property type="term" value="F:G protein-coupled receptor activity"/>
    <property type="evidence" value="ECO:0007669"/>
    <property type="project" value="UniProtKB-KW"/>
</dbReference>
<dbReference type="PANTHER" id="PTHR24237">
    <property type="entry name" value="G-PROTEIN COUPLED RECEPTOR"/>
    <property type="match status" value="1"/>
</dbReference>
<keyword evidence="6" id="KW-0675">Receptor</keyword>
<dbReference type="GeneTree" id="ENSGT01110000267167"/>
<protein>
    <recommendedName>
        <fullName evidence="9">G-protein coupled receptors family 1 profile domain-containing protein</fullName>
    </recommendedName>
</protein>
<organism evidence="10 11">
    <name type="scientific">Paramormyrops kingsleyae</name>
    <dbReference type="NCBI Taxonomy" id="1676925"/>
    <lineage>
        <taxon>Eukaryota</taxon>
        <taxon>Metazoa</taxon>
        <taxon>Chordata</taxon>
        <taxon>Craniata</taxon>
        <taxon>Vertebrata</taxon>
        <taxon>Euteleostomi</taxon>
        <taxon>Actinopterygii</taxon>
        <taxon>Neopterygii</taxon>
        <taxon>Teleostei</taxon>
        <taxon>Osteoglossocephala</taxon>
        <taxon>Osteoglossomorpha</taxon>
        <taxon>Osteoglossiformes</taxon>
        <taxon>Mormyridae</taxon>
        <taxon>Paramormyrops</taxon>
    </lineage>
</organism>
<reference evidence="10" key="1">
    <citation type="submission" date="2025-08" db="UniProtKB">
        <authorList>
            <consortium name="Ensembl"/>
        </authorList>
    </citation>
    <scope>IDENTIFICATION</scope>
</reference>
<dbReference type="PRINTS" id="PR00237">
    <property type="entry name" value="GPCRRHODOPSN"/>
</dbReference>
<evidence type="ECO:0000256" key="2">
    <source>
        <dbReference type="ARBA" id="ARBA00022692"/>
    </source>
</evidence>
<keyword evidence="11" id="KW-1185">Reference proteome</keyword>
<dbReference type="SUPFAM" id="SSF81321">
    <property type="entry name" value="Family A G protein-coupled receptor-like"/>
    <property type="match status" value="1"/>
</dbReference>
<evidence type="ECO:0000256" key="8">
    <source>
        <dbReference type="SAM" id="Phobius"/>
    </source>
</evidence>
<evidence type="ECO:0000259" key="9">
    <source>
        <dbReference type="PROSITE" id="PS50262"/>
    </source>
</evidence>
<dbReference type="PROSITE" id="PS50262">
    <property type="entry name" value="G_PROTEIN_RECEP_F1_2"/>
    <property type="match status" value="1"/>
</dbReference>
<keyword evidence="2 8" id="KW-0812">Transmembrane</keyword>
<evidence type="ECO:0000256" key="4">
    <source>
        <dbReference type="ARBA" id="ARBA00023040"/>
    </source>
</evidence>
<sequence>MTQKPLLHFERIPVSATSVQYPHVSKTRSGMAPWTTPPVDVSTNGTCNIDDRFLYLVVPVGYSVIFILGLLSNLVALCIFFLKSSTLSITVYMKNLAIADLLLVLCLPIRIYYHNKEGPFFLCRMVGISFYVSMYASITACIIWAVFACSTFLLLLCEKGTEPCDKICFHFHRKRAAGGAINLVVVGLFFILFLVFVCFYGTIGAKLSTMTLGGNDLQAKSRKKKIVVRTFLVPAIFTLCFFPYHVVRVPYILSQMDVIRDVNIQQQLHMVNELVLILSAVNSCLDPVIYFFLCSAFRKTVRCVLQGRFKFSVNERAVSFNRSANEF</sequence>
<keyword evidence="4" id="KW-0297">G-protein coupled receptor</keyword>
<comment type="subcellular location">
    <subcellularLocation>
        <location evidence="1">Membrane</location>
        <topology evidence="1">Multi-pass membrane protein</topology>
    </subcellularLocation>
</comment>
<evidence type="ECO:0000313" key="10">
    <source>
        <dbReference type="Ensembl" id="ENSPKIP00000025520.1"/>
    </source>
</evidence>
<keyword evidence="7" id="KW-0807">Transducer</keyword>
<dbReference type="GO" id="GO:0008142">
    <property type="term" value="F:oxysterol binding"/>
    <property type="evidence" value="ECO:0007669"/>
    <property type="project" value="InterPro"/>
</dbReference>